<proteinExistence type="predicted"/>
<dbReference type="EMBL" id="CP017448">
    <property type="protein sequence ID" value="AOV17179.1"/>
    <property type="molecule type" value="Genomic_DNA"/>
</dbReference>
<organism evidence="1 2">
    <name type="scientific">Acidihalobacter aeolianus</name>
    <dbReference type="NCBI Taxonomy" id="2792603"/>
    <lineage>
        <taxon>Bacteria</taxon>
        <taxon>Pseudomonadati</taxon>
        <taxon>Pseudomonadota</taxon>
        <taxon>Gammaproteobacteria</taxon>
        <taxon>Chromatiales</taxon>
        <taxon>Ectothiorhodospiraceae</taxon>
        <taxon>Acidihalobacter</taxon>
    </lineage>
</organism>
<accession>A0A1D8K888</accession>
<gene>
    <name evidence="1" type="ORF">BJI67_08990</name>
</gene>
<name>A0A1D8K888_9GAMM</name>
<dbReference type="KEGG" id="aaeo:BJI67_08990"/>
<dbReference type="Proteomes" id="UP000095342">
    <property type="component" value="Chromosome"/>
</dbReference>
<protein>
    <submittedName>
        <fullName evidence="1">Uncharacterized protein</fullName>
    </submittedName>
</protein>
<sequence length="101" mass="11562">MTSEFDTAALIQKLREWSARPEITAHNWAPRLFWQPGSDSPYDRLRVDAAELEVYFAALLDEPSVCRAFLDRTQNGRGGFLVANARRHELPLFSRIDQDGI</sequence>
<evidence type="ECO:0000313" key="2">
    <source>
        <dbReference type="Proteomes" id="UP000095342"/>
    </source>
</evidence>
<reference evidence="1 2" key="1">
    <citation type="submission" date="2016-09" db="EMBL/GenBank/DDBJ databases">
        <title>Acidihalobacter prosperus V6 (DSM14174).</title>
        <authorList>
            <person name="Khaleque H.N."/>
            <person name="Ramsay J.P."/>
            <person name="Murphy R.J.T."/>
            <person name="Kaksonen A.H."/>
            <person name="Boxall N.J."/>
            <person name="Watkin E.L.J."/>
        </authorList>
    </citation>
    <scope>NUCLEOTIDE SEQUENCE [LARGE SCALE GENOMIC DNA]</scope>
    <source>
        <strain evidence="1 2">V6</strain>
    </source>
</reference>
<evidence type="ECO:0000313" key="1">
    <source>
        <dbReference type="EMBL" id="AOV17179.1"/>
    </source>
</evidence>
<keyword evidence="2" id="KW-1185">Reference proteome</keyword>
<dbReference type="RefSeq" id="WP_070072747.1">
    <property type="nucleotide sequence ID" value="NZ_CP017448.1"/>
</dbReference>
<dbReference type="AlphaFoldDB" id="A0A1D8K888"/>